<dbReference type="AlphaFoldDB" id="A0A286GPT9"/>
<gene>
    <name evidence="5" type="ORF">SAMN06272739_1540</name>
</gene>
<accession>A0A286GPT9</accession>
<feature type="domain" description="Alpha/beta-hydrolase N-terminal" evidence="4">
    <location>
        <begin position="97"/>
        <end position="303"/>
    </location>
</feature>
<dbReference type="Proteomes" id="UP000219482">
    <property type="component" value="Unassembled WGS sequence"/>
</dbReference>
<evidence type="ECO:0000259" key="4">
    <source>
        <dbReference type="Pfam" id="PF15420"/>
    </source>
</evidence>
<proteinExistence type="predicted"/>
<dbReference type="InterPro" id="IPR027787">
    <property type="entry name" value="Alpha/beta-hydrolase_catalytic"/>
</dbReference>
<dbReference type="Pfam" id="PF10081">
    <property type="entry name" value="Abhydrolase_9"/>
    <property type="match status" value="1"/>
</dbReference>
<reference evidence="6" key="1">
    <citation type="submission" date="2017-09" db="EMBL/GenBank/DDBJ databases">
        <authorList>
            <person name="Varghese N."/>
            <person name="Submissions S."/>
        </authorList>
    </citation>
    <scope>NUCLEOTIDE SEQUENCE [LARGE SCALE GENOMIC DNA]</scope>
    <source>
        <strain evidence="6">DSM 44270</strain>
    </source>
</reference>
<evidence type="ECO:0000259" key="3">
    <source>
        <dbReference type="Pfam" id="PF10081"/>
    </source>
</evidence>
<keyword evidence="6" id="KW-1185">Reference proteome</keyword>
<feature type="transmembrane region" description="Helical" evidence="2">
    <location>
        <begin position="110"/>
        <end position="134"/>
    </location>
</feature>
<feature type="region of interest" description="Disordered" evidence="1">
    <location>
        <begin position="264"/>
        <end position="284"/>
    </location>
</feature>
<keyword evidence="2" id="KW-0472">Membrane</keyword>
<keyword evidence="2" id="KW-0812">Transmembrane</keyword>
<evidence type="ECO:0000256" key="1">
    <source>
        <dbReference type="SAM" id="MobiDB-lite"/>
    </source>
</evidence>
<keyword evidence="2" id="KW-1133">Transmembrane helix</keyword>
<dbReference type="InterPro" id="IPR027788">
    <property type="entry name" value="Alpha/beta-hydrolase_N_dom"/>
</dbReference>
<evidence type="ECO:0000313" key="6">
    <source>
        <dbReference type="Proteomes" id="UP000219482"/>
    </source>
</evidence>
<name>A0A286GPT9_9ACTN</name>
<feature type="transmembrane region" description="Helical" evidence="2">
    <location>
        <begin position="78"/>
        <end position="98"/>
    </location>
</feature>
<feature type="transmembrane region" description="Helical" evidence="2">
    <location>
        <begin position="229"/>
        <end position="252"/>
    </location>
</feature>
<organism evidence="5 6">
    <name type="scientific">Blastococcus haudaquaticus</name>
    <dbReference type="NCBI Taxonomy" id="1938745"/>
    <lineage>
        <taxon>Bacteria</taxon>
        <taxon>Bacillati</taxon>
        <taxon>Actinomycetota</taxon>
        <taxon>Actinomycetes</taxon>
        <taxon>Geodermatophilales</taxon>
        <taxon>Geodermatophilaceae</taxon>
        <taxon>Blastococcus</taxon>
    </lineage>
</organism>
<feature type="transmembrane region" description="Helical" evidence="2">
    <location>
        <begin position="186"/>
        <end position="208"/>
    </location>
</feature>
<evidence type="ECO:0000313" key="5">
    <source>
        <dbReference type="EMBL" id="SOD97557.1"/>
    </source>
</evidence>
<feature type="transmembrane region" description="Helical" evidence="2">
    <location>
        <begin position="146"/>
        <end position="166"/>
    </location>
</feature>
<feature type="region of interest" description="Disordered" evidence="1">
    <location>
        <begin position="1"/>
        <end position="68"/>
    </location>
</feature>
<dbReference type="Pfam" id="PF15420">
    <property type="entry name" value="Abhydrolase_9_N"/>
    <property type="match status" value="1"/>
</dbReference>
<dbReference type="EMBL" id="OCNK01000002">
    <property type="protein sequence ID" value="SOD97557.1"/>
    <property type="molecule type" value="Genomic_DNA"/>
</dbReference>
<dbReference type="OrthoDB" id="4397445at2"/>
<feature type="domain" description="Alpha/beta-hydrolase catalytic" evidence="3">
    <location>
        <begin position="320"/>
        <end position="608"/>
    </location>
</feature>
<protein>
    <submittedName>
        <fullName evidence="5">Uncharacterized membrane protein</fullName>
    </submittedName>
</protein>
<evidence type="ECO:0000256" key="2">
    <source>
        <dbReference type="SAM" id="Phobius"/>
    </source>
</evidence>
<sequence>MPEGRRPTGRPTTRPGPPPVRAAGRDREPGPVSEPRTVAPGTGGAGEVREPGAPVPDTTGRQRRTAGRVAAADRLRPWWGVTLPAAWGALLLVSLSLTPSLLPRDGPVQGVVSGITAALGHALGLAVAAGWRAFADRDARPARRAAWWGLALGGGVLLLVALVLGRRWQGQLRALMGVPGEPLWRWLLWPVVALVVYAVLIAVCRTVYVLAGRTGRLLSRWMGRRAARALGALTVGAAVLLLVTDVGVNAFVTTADNAFSLADGTTPDGVRRPDSAQRSGGPGSLVDWDELGREGRVFVDRGPSRADIAAFTGGPSPEPLRAYAGLGSSDDVEERARVAVAELDRTGGFRRDRLLVATTTGSGWLDGNWMSAFEYLSGGDSAIVSMQYSYLPSPLSYLFDQTRARAAGRELFDAVYERWSALPPEDRPELYVFGESLGSFGAEAAFSGEHDLRNRLSGAVFVGPPEFNVLYGEFRDDRDPGSPAVEPVYRDGRTVRFSTDPDTGAPPRGEPWSGTRVLYVQHASDPVSVWTPDLLVERPDWLAEPPQADVLEEMVWLPLVTFWQVTLDMPFAADAPPGHGHHYSAEAVDSWVTVLRPIGWTDADSDRLEHHLRN</sequence>